<evidence type="ECO:0000313" key="2">
    <source>
        <dbReference type="Proteomes" id="UP000718593"/>
    </source>
</evidence>
<gene>
    <name evidence="1" type="ORF">HXL68_15760</name>
</gene>
<dbReference type="Proteomes" id="UP000718593">
    <property type="component" value="Unassembled WGS sequence"/>
</dbReference>
<protein>
    <submittedName>
        <fullName evidence="1">Uncharacterized protein</fullName>
    </submittedName>
</protein>
<feature type="non-terminal residue" evidence="1">
    <location>
        <position position="210"/>
    </location>
</feature>
<sequence length="210" mass="22596">MRLIRHWEARQDSRLRRACFCSDAPAMPDSNPGLIASAQASEKLGMEQIKLAREQSVVQNERQARMDELVGKIAGQQTQIAAENQALAKQQLDYYDTTFKPVERKLVSDAMNFNTEQEQARLAAEAGSAVAGSYDATKEGLRSEMLARGGNVADGKFLDTMSKVGLSQAADTAKAVTAARVQGRELGAAKLQDAASLGRNLSSNAATSYG</sequence>
<dbReference type="AlphaFoldDB" id="A0A930BVI5"/>
<organism evidence="1 2">
    <name type="scientific">Dechloromonas agitata</name>
    <dbReference type="NCBI Taxonomy" id="73030"/>
    <lineage>
        <taxon>Bacteria</taxon>
        <taxon>Pseudomonadati</taxon>
        <taxon>Pseudomonadota</taxon>
        <taxon>Betaproteobacteria</taxon>
        <taxon>Rhodocyclales</taxon>
        <taxon>Azonexaceae</taxon>
        <taxon>Dechloromonas</taxon>
    </lineage>
</organism>
<accession>A0A930BVI5</accession>
<dbReference type="EMBL" id="JABZMI010000472">
    <property type="protein sequence ID" value="MBF1166479.1"/>
    <property type="molecule type" value="Genomic_DNA"/>
</dbReference>
<reference evidence="1" key="1">
    <citation type="submission" date="2020-04" db="EMBL/GenBank/DDBJ databases">
        <title>Deep metagenomics examines the oral microbiome during advanced dental caries in children, revealing novel taxa and co-occurrences with host molecules.</title>
        <authorList>
            <person name="Baker J.L."/>
            <person name="Morton J.T."/>
            <person name="Dinis M."/>
            <person name="Alvarez R."/>
            <person name="Tran N.C."/>
            <person name="Knight R."/>
            <person name="Edlund A."/>
        </authorList>
    </citation>
    <scope>NUCLEOTIDE SEQUENCE</scope>
    <source>
        <strain evidence="1">JCVI_32_bin.24</strain>
    </source>
</reference>
<proteinExistence type="predicted"/>
<evidence type="ECO:0000313" key="1">
    <source>
        <dbReference type="EMBL" id="MBF1166479.1"/>
    </source>
</evidence>
<name>A0A930BVI5_9RHOO</name>
<comment type="caution">
    <text evidence="1">The sequence shown here is derived from an EMBL/GenBank/DDBJ whole genome shotgun (WGS) entry which is preliminary data.</text>
</comment>